<reference evidence="7 8" key="1">
    <citation type="submission" date="2016-10" db="EMBL/GenBank/DDBJ databases">
        <authorList>
            <person name="de Groot N.N."/>
        </authorList>
    </citation>
    <scope>NUCLEOTIDE SEQUENCE [LARGE SCALE GENOMIC DNA]</scope>
    <source>
        <strain evidence="7 8">CGMCC 4.2026</strain>
    </source>
</reference>
<dbReference type="InterPro" id="IPR049445">
    <property type="entry name" value="TetR_SbtR-like_C"/>
</dbReference>
<gene>
    <name evidence="7" type="ORF">SAMN05216267_1009107</name>
</gene>
<dbReference type="PANTHER" id="PTHR30055:SF234">
    <property type="entry name" value="HTH-TYPE TRANSCRIPTIONAL REGULATOR BETI"/>
    <property type="match status" value="1"/>
</dbReference>
<keyword evidence="2 4" id="KW-0238">DNA-binding</keyword>
<dbReference type="Pfam" id="PF00440">
    <property type="entry name" value="TetR_N"/>
    <property type="match status" value="1"/>
</dbReference>
<keyword evidence="8" id="KW-1185">Reference proteome</keyword>
<feature type="region of interest" description="Disordered" evidence="5">
    <location>
        <begin position="191"/>
        <end position="214"/>
    </location>
</feature>
<feature type="DNA-binding region" description="H-T-H motif" evidence="4">
    <location>
        <begin position="38"/>
        <end position="57"/>
    </location>
</feature>
<dbReference type="AlphaFoldDB" id="A0A1H8J0H4"/>
<keyword evidence="3" id="KW-0804">Transcription</keyword>
<dbReference type="GO" id="GO:0003700">
    <property type="term" value="F:DNA-binding transcription factor activity"/>
    <property type="evidence" value="ECO:0007669"/>
    <property type="project" value="TreeGrafter"/>
</dbReference>
<name>A0A1H8J0H4_9ACTN</name>
<evidence type="ECO:0000313" key="8">
    <source>
        <dbReference type="Proteomes" id="UP000181951"/>
    </source>
</evidence>
<proteinExistence type="predicted"/>
<dbReference type="InterPro" id="IPR001647">
    <property type="entry name" value="HTH_TetR"/>
</dbReference>
<dbReference type="Pfam" id="PF21597">
    <property type="entry name" value="TetR_C_43"/>
    <property type="match status" value="1"/>
</dbReference>
<protein>
    <submittedName>
        <fullName evidence="7">Transcriptional regulator, TetR family</fullName>
    </submittedName>
</protein>
<accession>A0A1H8J0H4</accession>
<sequence length="214" mass="22919">MRQNGDVSGTQQRADAAANRERIVAAAREVASGTEEFRLNAVAKRAGVGQGTLYRHFPTRDDLLAEVYRQDVLALTAHADELLGQHPPAEALARWLDRVADYARVKRGVFAAVEAGARTRLADDSHGPIGQALAALLHAGQADGTIRADVDAPGVITLIGYLSRLDEEDWETRARPLLDVVLHGLLTRDAPVRSFGRQPGPPARPGTGRGTAPS</sequence>
<evidence type="ECO:0000313" key="7">
    <source>
        <dbReference type="EMBL" id="SEN74480.1"/>
    </source>
</evidence>
<evidence type="ECO:0000256" key="5">
    <source>
        <dbReference type="SAM" id="MobiDB-lite"/>
    </source>
</evidence>
<dbReference type="STRING" id="310780.SAMN05216267_1009107"/>
<evidence type="ECO:0000259" key="6">
    <source>
        <dbReference type="PROSITE" id="PS50977"/>
    </source>
</evidence>
<dbReference type="Proteomes" id="UP000181951">
    <property type="component" value="Unassembled WGS sequence"/>
</dbReference>
<evidence type="ECO:0000256" key="4">
    <source>
        <dbReference type="PROSITE-ProRule" id="PRU00335"/>
    </source>
</evidence>
<dbReference type="PROSITE" id="PS50977">
    <property type="entry name" value="HTH_TETR_2"/>
    <property type="match status" value="1"/>
</dbReference>
<dbReference type="SUPFAM" id="SSF48498">
    <property type="entry name" value="Tetracyclin repressor-like, C-terminal domain"/>
    <property type="match status" value="1"/>
</dbReference>
<dbReference type="EMBL" id="FODD01000009">
    <property type="protein sequence ID" value="SEN74480.1"/>
    <property type="molecule type" value="Genomic_DNA"/>
</dbReference>
<dbReference type="PANTHER" id="PTHR30055">
    <property type="entry name" value="HTH-TYPE TRANSCRIPTIONAL REGULATOR RUTR"/>
    <property type="match status" value="1"/>
</dbReference>
<evidence type="ECO:0000256" key="1">
    <source>
        <dbReference type="ARBA" id="ARBA00023015"/>
    </source>
</evidence>
<keyword evidence="1" id="KW-0805">Transcription regulation</keyword>
<dbReference type="Gene3D" id="1.10.357.10">
    <property type="entry name" value="Tetracycline Repressor, domain 2"/>
    <property type="match status" value="1"/>
</dbReference>
<dbReference type="InterPro" id="IPR050109">
    <property type="entry name" value="HTH-type_TetR-like_transc_reg"/>
</dbReference>
<dbReference type="GO" id="GO:0000976">
    <property type="term" value="F:transcription cis-regulatory region binding"/>
    <property type="evidence" value="ECO:0007669"/>
    <property type="project" value="TreeGrafter"/>
</dbReference>
<feature type="domain" description="HTH tetR-type" evidence="6">
    <location>
        <begin position="17"/>
        <end position="75"/>
    </location>
</feature>
<dbReference type="SUPFAM" id="SSF46689">
    <property type="entry name" value="Homeodomain-like"/>
    <property type="match status" value="1"/>
</dbReference>
<dbReference type="InterPro" id="IPR036271">
    <property type="entry name" value="Tet_transcr_reg_TetR-rel_C_sf"/>
</dbReference>
<evidence type="ECO:0000256" key="3">
    <source>
        <dbReference type="ARBA" id="ARBA00023163"/>
    </source>
</evidence>
<evidence type="ECO:0000256" key="2">
    <source>
        <dbReference type="ARBA" id="ARBA00023125"/>
    </source>
</evidence>
<dbReference type="InterPro" id="IPR009057">
    <property type="entry name" value="Homeodomain-like_sf"/>
</dbReference>
<organism evidence="7 8">
    <name type="scientific">Actinacidiphila rubida</name>
    <dbReference type="NCBI Taxonomy" id="310780"/>
    <lineage>
        <taxon>Bacteria</taxon>
        <taxon>Bacillati</taxon>
        <taxon>Actinomycetota</taxon>
        <taxon>Actinomycetes</taxon>
        <taxon>Kitasatosporales</taxon>
        <taxon>Streptomycetaceae</taxon>
        <taxon>Actinacidiphila</taxon>
    </lineage>
</organism>